<reference evidence="3" key="1">
    <citation type="submission" date="2020-09" db="EMBL/GenBank/DDBJ databases">
        <title>Secondary metabolite and genome analysis of marine Streptomyces chumphonensis KK1-2T.</title>
        <authorList>
            <person name="Phongsopitanun W."/>
            <person name="Kanchanasin P."/>
            <person name="Pittayakhajonwut P."/>
            <person name="Suwanborirux K."/>
            <person name="Tanasupawat S."/>
        </authorList>
    </citation>
    <scope>NUCLEOTIDE SEQUENCE</scope>
    <source>
        <strain evidence="3">KK1-2</strain>
    </source>
</reference>
<evidence type="ECO:0000313" key="4">
    <source>
        <dbReference type="Proteomes" id="UP000632289"/>
    </source>
</evidence>
<comment type="caution">
    <text evidence="3">The sequence shown here is derived from an EMBL/GenBank/DDBJ whole genome shotgun (WGS) entry which is preliminary data.</text>
</comment>
<evidence type="ECO:0000256" key="1">
    <source>
        <dbReference type="ARBA" id="ARBA00008645"/>
    </source>
</evidence>
<dbReference type="GO" id="GO:0016787">
    <property type="term" value="F:hydrolase activity"/>
    <property type="evidence" value="ECO:0007669"/>
    <property type="project" value="UniProtKB-KW"/>
</dbReference>
<accession>A0A927F2W9</accession>
<dbReference type="EMBL" id="JACXYU010000018">
    <property type="protein sequence ID" value="MBD3934570.1"/>
    <property type="molecule type" value="Genomic_DNA"/>
</dbReference>
<evidence type="ECO:0000313" key="3">
    <source>
        <dbReference type="EMBL" id="MBD3934570.1"/>
    </source>
</evidence>
<dbReference type="Gene3D" id="3.40.50.1820">
    <property type="entry name" value="alpha/beta hydrolase"/>
    <property type="match status" value="1"/>
</dbReference>
<keyword evidence="4" id="KW-1185">Reference proteome</keyword>
<dbReference type="PANTHER" id="PTHR22946">
    <property type="entry name" value="DIENELACTONE HYDROLASE DOMAIN-CONTAINING PROTEIN-RELATED"/>
    <property type="match status" value="1"/>
</dbReference>
<dbReference type="InterPro" id="IPR022742">
    <property type="entry name" value="Hydrolase_4"/>
</dbReference>
<name>A0A927F2W9_9ACTN</name>
<keyword evidence="3" id="KW-0378">Hydrolase</keyword>
<dbReference type="Pfam" id="PF12146">
    <property type="entry name" value="Hydrolase_4"/>
    <property type="match status" value="1"/>
</dbReference>
<comment type="similarity">
    <text evidence="1">Belongs to the AB hydrolase superfamily.</text>
</comment>
<dbReference type="RefSeq" id="WP_191211871.1">
    <property type="nucleotide sequence ID" value="NZ_BAABKL010000001.1"/>
</dbReference>
<dbReference type="AlphaFoldDB" id="A0A927F2W9"/>
<feature type="domain" description="Serine aminopeptidase S33" evidence="2">
    <location>
        <begin position="87"/>
        <end position="201"/>
    </location>
</feature>
<gene>
    <name evidence="3" type="ORF">IF129_23770</name>
</gene>
<dbReference type="InterPro" id="IPR050261">
    <property type="entry name" value="FrsA_esterase"/>
</dbReference>
<sequence length="335" mass="36453">MDDTEAQHGRATGAPRALPRVLTAPAAALRGALHGARHAYELYHPPQSRVGRTPENKGLPMRRMRVTTTLDGLALEAWVVPGDGPHTVVICHGVERSKSSTLSHIEMLHRAGYHVVAYDMRNHGESGGDRRFTRMARRYTSDLRDVLREVAADPEVGGGGLAVLGFSFSAWPSLQVLSVADAPALSAVICDSGPMHDIPAGLAGFAELRRGGLPEHLRRRAAFTAYRRVFRTLAFHMLAVRNWPPDMAGVSTRLMFVAGAEDPVVSAAQVGKVARALPGAHLWVAPTAMHMNAIRFDRQEYRTQVLDFLADAFTAGAGTSPPRDRHHHQRTEADA</sequence>
<organism evidence="3 4">
    <name type="scientific">Streptomyces chumphonensis</name>
    <dbReference type="NCBI Taxonomy" id="1214925"/>
    <lineage>
        <taxon>Bacteria</taxon>
        <taxon>Bacillati</taxon>
        <taxon>Actinomycetota</taxon>
        <taxon>Actinomycetes</taxon>
        <taxon>Kitasatosporales</taxon>
        <taxon>Streptomycetaceae</taxon>
        <taxon>Streptomyces</taxon>
    </lineage>
</organism>
<dbReference type="InterPro" id="IPR029058">
    <property type="entry name" value="AB_hydrolase_fold"/>
</dbReference>
<dbReference type="Proteomes" id="UP000632289">
    <property type="component" value="Unassembled WGS sequence"/>
</dbReference>
<proteinExistence type="inferred from homology"/>
<dbReference type="SUPFAM" id="SSF53474">
    <property type="entry name" value="alpha/beta-Hydrolases"/>
    <property type="match status" value="1"/>
</dbReference>
<evidence type="ECO:0000259" key="2">
    <source>
        <dbReference type="Pfam" id="PF12146"/>
    </source>
</evidence>
<protein>
    <submittedName>
        <fullName evidence="3">Alpha/beta fold hydrolase</fullName>
    </submittedName>
</protein>